<accession>A7VSF0</accession>
<dbReference type="Gene3D" id="3.30.1460.30">
    <property type="entry name" value="YgaC/TfoX-N like chaperone"/>
    <property type="match status" value="1"/>
</dbReference>
<dbReference type="SUPFAM" id="SSF159894">
    <property type="entry name" value="YgaC/TfoX-N like"/>
    <property type="match status" value="1"/>
</dbReference>
<evidence type="ECO:0000259" key="1">
    <source>
        <dbReference type="Pfam" id="PF04993"/>
    </source>
</evidence>
<dbReference type="eggNOG" id="COG3070">
    <property type="taxonomic scope" value="Bacteria"/>
</dbReference>
<dbReference type="AlphaFoldDB" id="A7VSF0"/>
<dbReference type="EMBL" id="ABCB02000017">
    <property type="protein sequence ID" value="EDO61980.1"/>
    <property type="molecule type" value="Genomic_DNA"/>
</dbReference>
<gene>
    <name evidence="3" type="ORF">CH238_05235</name>
    <name evidence="2" type="ORF">CLOLEP_01491</name>
</gene>
<dbReference type="Pfam" id="PF04993">
    <property type="entry name" value="TfoX_N"/>
    <property type="match status" value="1"/>
</dbReference>
<dbReference type="HOGENOM" id="CLU_151771_0_0_9"/>
<evidence type="ECO:0000313" key="2">
    <source>
        <dbReference type="EMBL" id="EDO61980.1"/>
    </source>
</evidence>
<keyword evidence="5" id="KW-1185">Reference proteome</keyword>
<dbReference type="Proteomes" id="UP000003490">
    <property type="component" value="Unassembled WGS sequence"/>
</dbReference>
<evidence type="ECO:0000313" key="5">
    <source>
        <dbReference type="Proteomes" id="UP000220611"/>
    </source>
</evidence>
<feature type="domain" description="TfoX N-terminal" evidence="1">
    <location>
        <begin position="45"/>
        <end position="123"/>
    </location>
</feature>
<name>A7VSF0_9FIRM</name>
<proteinExistence type="predicted"/>
<evidence type="ECO:0000313" key="3">
    <source>
        <dbReference type="EMBL" id="PEQ25099.1"/>
    </source>
</evidence>
<dbReference type="EMBL" id="NOXF01000003">
    <property type="protein sequence ID" value="PEQ25099.1"/>
    <property type="molecule type" value="Genomic_DNA"/>
</dbReference>
<reference evidence="2 4" key="2">
    <citation type="submission" date="2007-08" db="EMBL/GenBank/DDBJ databases">
        <authorList>
            <person name="Fulton L."/>
            <person name="Clifton S."/>
            <person name="Fulton B."/>
            <person name="Xu J."/>
            <person name="Minx P."/>
            <person name="Pepin K.H."/>
            <person name="Johnson M."/>
            <person name="Thiruvilangam P."/>
            <person name="Bhonagiri V."/>
            <person name="Nash W.E."/>
            <person name="Wang C."/>
            <person name="Mardis E.R."/>
            <person name="Wilson R.K."/>
        </authorList>
    </citation>
    <scope>NUCLEOTIDE SEQUENCE [LARGE SCALE GENOMIC DNA]</scope>
    <source>
        <strain evidence="2 4">DSM 753</strain>
    </source>
</reference>
<evidence type="ECO:0000313" key="4">
    <source>
        <dbReference type="Proteomes" id="UP000003490"/>
    </source>
</evidence>
<reference evidence="2 4" key="1">
    <citation type="submission" date="2007-08" db="EMBL/GenBank/DDBJ databases">
        <title>Draft genome sequence of Clostridium leptum (DSM 753).</title>
        <authorList>
            <person name="Sudarsanam P."/>
            <person name="Ley R."/>
            <person name="Guruge J."/>
            <person name="Turnbaugh P.J."/>
            <person name="Mahowald M."/>
            <person name="Liep D."/>
            <person name="Gordon J."/>
        </authorList>
    </citation>
    <scope>NUCLEOTIDE SEQUENCE [LARGE SCALE GENOMIC DNA]</scope>
    <source>
        <strain evidence="2 4">DSM 753</strain>
    </source>
</reference>
<dbReference type="Proteomes" id="UP000220611">
    <property type="component" value="Unassembled WGS sequence"/>
</dbReference>
<sequence length="139" mass="15690">MPWLQRGLRFAGRAAPERCARRETEDNTMASNLEFVQFVCDQLGEQVSCRRMFGEYGLFAHGKYFACVCDNQLFFKATPGGRMLLGSALASCQLEPPYPGAAPYLLVTQLEDRELLSRLLEATCRELPEPKPRKKRAGK</sequence>
<dbReference type="InterPro" id="IPR007076">
    <property type="entry name" value="TfoX_N"/>
</dbReference>
<reference evidence="3 5" key="3">
    <citation type="submission" date="2017-07" db="EMBL/GenBank/DDBJ databases">
        <title>Prevalence of linear plasmids in Cutibacterium (Propionibacterium) acnes isolates obtained from prostatic tissue.</title>
        <authorList>
            <person name="Davidsson S."/>
            <person name="Carlsson J."/>
            <person name="Molling P."/>
            <person name="Andren O."/>
            <person name="Andersson S.-O."/>
            <person name="Brzuszkiewicz E."/>
            <person name="Poehlein A."/>
            <person name="Al-Zeer M."/>
            <person name="Brinkmann V."/>
            <person name="Scavenius C."/>
            <person name="Nazipi S."/>
            <person name="Soderquist B."/>
            <person name="Bruggemann H."/>
        </authorList>
    </citation>
    <scope>NUCLEOTIDE SEQUENCE [LARGE SCALE GENOMIC DNA]</scope>
    <source>
        <strain evidence="3 5">DSM 753</strain>
    </source>
</reference>
<organism evidence="2 4">
    <name type="scientific">[Clostridium] leptum DSM 753</name>
    <dbReference type="NCBI Taxonomy" id="428125"/>
    <lineage>
        <taxon>Bacteria</taxon>
        <taxon>Bacillati</taxon>
        <taxon>Bacillota</taxon>
        <taxon>Clostridia</taxon>
        <taxon>Eubacteriales</taxon>
        <taxon>Oscillospiraceae</taxon>
        <taxon>Oscillospiraceae incertae sedis</taxon>
    </lineage>
</organism>
<comment type="caution">
    <text evidence="2">The sequence shown here is derived from an EMBL/GenBank/DDBJ whole genome shotgun (WGS) entry which is preliminary data.</text>
</comment>
<protein>
    <submittedName>
        <fullName evidence="3">Competence protein TfoX</fullName>
    </submittedName>
    <submittedName>
        <fullName evidence="2">TfoX N-terminal domain protein</fullName>
    </submittedName>
</protein>